<feature type="compositionally biased region" description="Pro residues" evidence="1">
    <location>
        <begin position="48"/>
        <end position="59"/>
    </location>
</feature>
<protein>
    <submittedName>
        <fullName evidence="2">Uncharacterized protein</fullName>
    </submittedName>
</protein>
<name>A0A2T7E703_9POAL</name>
<evidence type="ECO:0000256" key="1">
    <source>
        <dbReference type="SAM" id="MobiDB-lite"/>
    </source>
</evidence>
<dbReference type="Gramene" id="PUZ63611">
    <property type="protein sequence ID" value="PUZ63611"/>
    <property type="gene ID" value="GQ55_3G081900"/>
</dbReference>
<feature type="region of interest" description="Disordered" evidence="1">
    <location>
        <begin position="1"/>
        <end position="88"/>
    </location>
</feature>
<proteinExistence type="predicted"/>
<organism evidence="2 3">
    <name type="scientific">Panicum hallii var. hallii</name>
    <dbReference type="NCBI Taxonomy" id="1504633"/>
    <lineage>
        <taxon>Eukaryota</taxon>
        <taxon>Viridiplantae</taxon>
        <taxon>Streptophyta</taxon>
        <taxon>Embryophyta</taxon>
        <taxon>Tracheophyta</taxon>
        <taxon>Spermatophyta</taxon>
        <taxon>Magnoliopsida</taxon>
        <taxon>Liliopsida</taxon>
        <taxon>Poales</taxon>
        <taxon>Poaceae</taxon>
        <taxon>PACMAD clade</taxon>
        <taxon>Panicoideae</taxon>
        <taxon>Panicodae</taxon>
        <taxon>Paniceae</taxon>
        <taxon>Panicinae</taxon>
        <taxon>Panicum</taxon>
        <taxon>Panicum sect. Panicum</taxon>
    </lineage>
</organism>
<feature type="compositionally biased region" description="Low complexity" evidence="1">
    <location>
        <begin position="60"/>
        <end position="78"/>
    </location>
</feature>
<dbReference type="Proteomes" id="UP000244336">
    <property type="component" value="Chromosome 3"/>
</dbReference>
<sequence>MWRQKVDSKFPSCSPFSPLVRPPCPHPLPPPHPSSIGPSLRRRQQPRRLPPPPPPPPRAAAPRGRAIPPQSRPQSPAPRHSMRRAALN</sequence>
<reference evidence="2 3" key="1">
    <citation type="submission" date="2018-04" db="EMBL/GenBank/DDBJ databases">
        <title>WGS assembly of Panicum hallii var. hallii HAL2.</title>
        <authorList>
            <person name="Lovell J."/>
            <person name="Jenkins J."/>
            <person name="Lowry D."/>
            <person name="Mamidi S."/>
            <person name="Sreedasyam A."/>
            <person name="Weng X."/>
            <person name="Barry K."/>
            <person name="Bonette J."/>
            <person name="Campitelli B."/>
            <person name="Daum C."/>
            <person name="Gordon S."/>
            <person name="Gould B."/>
            <person name="Lipzen A."/>
            <person name="MacQueen A."/>
            <person name="Palacio-Mejia J."/>
            <person name="Plott C."/>
            <person name="Shakirov E."/>
            <person name="Shu S."/>
            <person name="Yoshinaga Y."/>
            <person name="Zane M."/>
            <person name="Rokhsar D."/>
            <person name="Grimwood J."/>
            <person name="Schmutz J."/>
            <person name="Juenger T."/>
        </authorList>
    </citation>
    <scope>NUCLEOTIDE SEQUENCE [LARGE SCALE GENOMIC DNA]</scope>
    <source>
        <strain evidence="3">cv. HAL2</strain>
    </source>
</reference>
<dbReference type="EMBL" id="CM009751">
    <property type="protein sequence ID" value="PUZ63611.1"/>
    <property type="molecule type" value="Genomic_DNA"/>
</dbReference>
<gene>
    <name evidence="2" type="ORF">GQ55_3G081900</name>
</gene>
<evidence type="ECO:0000313" key="2">
    <source>
        <dbReference type="EMBL" id="PUZ63611.1"/>
    </source>
</evidence>
<accession>A0A2T7E703</accession>
<dbReference type="AlphaFoldDB" id="A0A2T7E703"/>
<evidence type="ECO:0000313" key="3">
    <source>
        <dbReference type="Proteomes" id="UP000244336"/>
    </source>
</evidence>
<feature type="compositionally biased region" description="Pro residues" evidence="1">
    <location>
        <begin position="20"/>
        <end position="33"/>
    </location>
</feature>
<keyword evidence="3" id="KW-1185">Reference proteome</keyword>